<evidence type="ECO:0000313" key="1">
    <source>
        <dbReference type="EMBL" id="KAJ7541441.1"/>
    </source>
</evidence>
<gene>
    <name evidence="1" type="ORF">O6H91_10G059600</name>
</gene>
<comment type="caution">
    <text evidence="1">The sequence shown here is derived from an EMBL/GenBank/DDBJ whole genome shotgun (WGS) entry which is preliminary data.</text>
</comment>
<sequence length="844" mass="97309">MDSGSSPNVVTVTEAKTKPTVSSSSFPTPQIQPPITVMMQQAIAMQQFQFQQALLMQQVMASQQAAARAATVKSAAEMAAARAAEISKQLKGSDVEEENEKTADRSASRSKSRSSSRSQSRSRSRSRSHSRSQSRSRSPIRYRRDRSLSGSPIRYRRDRYSPSRYRDYYGYHNRSRSRYRGYYRGGRGDYSWSYYRREWDRDRGRDYLSHVARRSRSRSRVRRRSRTRSQSPKYRRDHSLSPRHHREERSAGRRSKRSRSRETKHSRSSRSLSVSRESGSLRKENKALLKGSLTSKPKVGDDSDHLEVHSDSIDNERSLSQKSSLHSSRAERKEKVNSIKHDKVSDSPVRSFSVSLDPSSRIGKEHFDEDVNSTRYNRKLSHQHKRDVDIEGDELSLSTEEQVHDRMSLQPKTASSDGLTSGVNGHNRGDTSLSFSKEYQREPAGRLEKVKRREQTEIVESSEDEMEDGKELDDWRDDIKAYEKEKAMRKESRKEAAKKEDDLIVEGVRLNSKSHKESSFQQYTNTSLDETNDNGKEMHQVASEGIEVSQDLNCEGIDDIGSLSDVKNSSHNNNYAAEEVGDRDIRHVPYPLVKSIHPVDKIGRNDSEENAYVSYNSDGGSKDANSHESAYEDREADLIYEGPVIAANEDVYSLQQKSPKLMDAEYKLDNFHNHDSTRQYKTSSGRDTLEEQSKHIKEAADAHVSRKRRGRERSAAKEDLKRIDEEHEKRKDRHKKHKRKHRRETSTEQDGDDYSNMDGEGRRGKKRHRRKHRKDDEDRKERKKRRHKHRVKAISCSRSQSLSLDDKHKVEIGTSTAYRKSSSRQKKRRKETSKSPSHSSGSEI</sequence>
<accession>A0ACC2CHG5</accession>
<reference evidence="2" key="1">
    <citation type="journal article" date="2024" name="Proc. Natl. Acad. Sci. U.S.A.">
        <title>Extraordinary preservation of gene collinearity over three hundred million years revealed in homosporous lycophytes.</title>
        <authorList>
            <person name="Li C."/>
            <person name="Wickell D."/>
            <person name="Kuo L.Y."/>
            <person name="Chen X."/>
            <person name="Nie B."/>
            <person name="Liao X."/>
            <person name="Peng D."/>
            <person name="Ji J."/>
            <person name="Jenkins J."/>
            <person name="Williams M."/>
            <person name="Shu S."/>
            <person name="Plott C."/>
            <person name="Barry K."/>
            <person name="Rajasekar S."/>
            <person name="Grimwood J."/>
            <person name="Han X."/>
            <person name="Sun S."/>
            <person name="Hou Z."/>
            <person name="He W."/>
            <person name="Dai G."/>
            <person name="Sun C."/>
            <person name="Schmutz J."/>
            <person name="Leebens-Mack J.H."/>
            <person name="Li F.W."/>
            <person name="Wang L."/>
        </authorList>
    </citation>
    <scope>NUCLEOTIDE SEQUENCE [LARGE SCALE GENOMIC DNA]</scope>
    <source>
        <strain evidence="2">cv. PW_Plant_1</strain>
    </source>
</reference>
<name>A0ACC2CHG5_DIPCM</name>
<keyword evidence="2" id="KW-1185">Reference proteome</keyword>
<protein>
    <submittedName>
        <fullName evidence="1">Uncharacterized protein</fullName>
    </submittedName>
</protein>
<organism evidence="1 2">
    <name type="scientific">Diphasiastrum complanatum</name>
    <name type="common">Issler's clubmoss</name>
    <name type="synonym">Lycopodium complanatum</name>
    <dbReference type="NCBI Taxonomy" id="34168"/>
    <lineage>
        <taxon>Eukaryota</taxon>
        <taxon>Viridiplantae</taxon>
        <taxon>Streptophyta</taxon>
        <taxon>Embryophyta</taxon>
        <taxon>Tracheophyta</taxon>
        <taxon>Lycopodiopsida</taxon>
        <taxon>Lycopodiales</taxon>
        <taxon>Lycopodiaceae</taxon>
        <taxon>Lycopodioideae</taxon>
        <taxon>Diphasiastrum</taxon>
    </lineage>
</organism>
<dbReference type="Proteomes" id="UP001162992">
    <property type="component" value="Chromosome 10"/>
</dbReference>
<proteinExistence type="predicted"/>
<evidence type="ECO:0000313" key="2">
    <source>
        <dbReference type="Proteomes" id="UP001162992"/>
    </source>
</evidence>
<dbReference type="EMBL" id="CM055101">
    <property type="protein sequence ID" value="KAJ7541441.1"/>
    <property type="molecule type" value="Genomic_DNA"/>
</dbReference>